<evidence type="ECO:0000313" key="1">
    <source>
        <dbReference type="EMBL" id="EPR34300.1"/>
    </source>
</evidence>
<reference evidence="1 2" key="1">
    <citation type="journal article" date="2013" name="Genome Announc.">
        <title>Draft genome sequences for three mercury-methylating, sulfate-reducing bacteria.</title>
        <authorList>
            <person name="Brown S.D."/>
            <person name="Hurt R.A.Jr."/>
            <person name="Gilmour C.C."/>
            <person name="Elias D.A."/>
        </authorList>
    </citation>
    <scope>NUCLEOTIDE SEQUENCE [LARGE SCALE GENOMIC DNA]</scope>
    <source>
        <strain evidence="1 2">DSM 2059</strain>
    </source>
</reference>
<dbReference type="SUPFAM" id="SSF50346">
    <property type="entry name" value="PRC-barrel domain"/>
    <property type="match status" value="1"/>
</dbReference>
<dbReference type="eggNOG" id="COG3861">
    <property type="taxonomic scope" value="Bacteria"/>
</dbReference>
<dbReference type="InterPro" id="IPR011033">
    <property type="entry name" value="PRC_barrel-like_sf"/>
</dbReference>
<dbReference type="Proteomes" id="UP000014977">
    <property type="component" value="Unassembled WGS sequence"/>
</dbReference>
<organism evidence="1 2">
    <name type="scientific">Desulfococcus multivorans DSM 2059</name>
    <dbReference type="NCBI Taxonomy" id="1121405"/>
    <lineage>
        <taxon>Bacteria</taxon>
        <taxon>Pseudomonadati</taxon>
        <taxon>Thermodesulfobacteriota</taxon>
        <taxon>Desulfobacteria</taxon>
        <taxon>Desulfobacterales</taxon>
        <taxon>Desulfococcaceae</taxon>
        <taxon>Desulfococcus</taxon>
    </lineage>
</organism>
<dbReference type="InterPro" id="IPR014747">
    <property type="entry name" value="Bac_photo_RC_H_C"/>
</dbReference>
<sequence length="60" mass="7116">MVDDETWRIHFLVVDTADWLPGKTVLLSPQWIKRVEWADSSVHFNLMRESVKNSREFDPS</sequence>
<dbReference type="GO" id="GO:0019684">
    <property type="term" value="P:photosynthesis, light reaction"/>
    <property type="evidence" value="ECO:0007669"/>
    <property type="project" value="InterPro"/>
</dbReference>
<name>S7TCQ3_DESML</name>
<dbReference type="Gene3D" id="3.90.50.10">
    <property type="entry name" value="Photosynthetic Reaction Center, subunit H, domain 2"/>
    <property type="match status" value="1"/>
</dbReference>
<accession>S7TCQ3</accession>
<gene>
    <name evidence="1" type="ORF">dsmv_3319</name>
</gene>
<comment type="caution">
    <text evidence="1">The sequence shown here is derived from an EMBL/GenBank/DDBJ whole genome shotgun (WGS) entry which is preliminary data.</text>
</comment>
<dbReference type="GO" id="GO:0030077">
    <property type="term" value="C:plasma membrane light-harvesting complex"/>
    <property type="evidence" value="ECO:0007669"/>
    <property type="project" value="InterPro"/>
</dbReference>
<dbReference type="AlphaFoldDB" id="S7TCQ3"/>
<dbReference type="EMBL" id="ATHJ01000117">
    <property type="protein sequence ID" value="EPR34300.1"/>
    <property type="molecule type" value="Genomic_DNA"/>
</dbReference>
<protein>
    <submittedName>
        <fullName evidence="1">Uncharacterized protein</fullName>
    </submittedName>
</protein>
<keyword evidence="2" id="KW-1185">Reference proteome</keyword>
<evidence type="ECO:0000313" key="2">
    <source>
        <dbReference type="Proteomes" id="UP000014977"/>
    </source>
</evidence>
<dbReference type="STRING" id="897.B2D07_01010"/>
<proteinExistence type="predicted"/>
<dbReference type="OrthoDB" id="510842at2"/>